<comment type="caution">
    <text evidence="6">The sequence shown here is derived from an EMBL/GenBank/DDBJ whole genome shotgun (WGS) entry which is preliminary data.</text>
</comment>
<feature type="domain" description="Solute-binding protein family 5" evidence="5">
    <location>
        <begin position="3"/>
        <end position="246"/>
    </location>
</feature>
<evidence type="ECO:0000313" key="7">
    <source>
        <dbReference type="Proteomes" id="UP000009311"/>
    </source>
</evidence>
<gene>
    <name evidence="6" type="ORF">BN53_02030</name>
</gene>
<keyword evidence="3" id="KW-0813">Transport</keyword>
<dbReference type="Gene3D" id="3.40.190.10">
    <property type="entry name" value="Periplasmic binding protein-like II"/>
    <property type="match status" value="1"/>
</dbReference>
<keyword evidence="4" id="KW-0732">Signal</keyword>
<dbReference type="SUPFAM" id="SSF53850">
    <property type="entry name" value="Periplasmic binding protein-like II"/>
    <property type="match status" value="1"/>
</dbReference>
<dbReference type="PATRIC" id="fig|1423790.3.peg.974"/>
<evidence type="ECO:0000313" key="6">
    <source>
        <dbReference type="EMBL" id="CCI84882.1"/>
    </source>
</evidence>
<organism evidence="6 7">
    <name type="scientific">Lactobacillus pasteurii DSM 23907 = CRBIP 24.76</name>
    <dbReference type="NCBI Taxonomy" id="1423790"/>
    <lineage>
        <taxon>Bacteria</taxon>
        <taxon>Bacillati</taxon>
        <taxon>Bacillota</taxon>
        <taxon>Bacilli</taxon>
        <taxon>Lactobacillales</taxon>
        <taxon>Lactobacillaceae</taxon>
        <taxon>Lactobacillus</taxon>
    </lineage>
</organism>
<evidence type="ECO:0000256" key="1">
    <source>
        <dbReference type="ARBA" id="ARBA00004196"/>
    </source>
</evidence>
<evidence type="ECO:0000256" key="3">
    <source>
        <dbReference type="ARBA" id="ARBA00022448"/>
    </source>
</evidence>
<dbReference type="Pfam" id="PF00496">
    <property type="entry name" value="SBP_bac_5"/>
    <property type="match status" value="1"/>
</dbReference>
<dbReference type="GO" id="GO:0015833">
    <property type="term" value="P:peptide transport"/>
    <property type="evidence" value="ECO:0007669"/>
    <property type="project" value="TreeGrafter"/>
</dbReference>
<dbReference type="eggNOG" id="COG4166">
    <property type="taxonomic scope" value="Bacteria"/>
</dbReference>
<dbReference type="InterPro" id="IPR000914">
    <property type="entry name" value="SBP_5_dom"/>
</dbReference>
<comment type="similarity">
    <text evidence="2">Belongs to the bacterial solute-binding protein 5 family.</text>
</comment>
<protein>
    <submittedName>
        <fullName evidence="6">Bacterial extracellular solute-binding protein, family 5</fullName>
    </submittedName>
</protein>
<evidence type="ECO:0000259" key="5">
    <source>
        <dbReference type="Pfam" id="PF00496"/>
    </source>
</evidence>
<dbReference type="GO" id="GO:0030313">
    <property type="term" value="C:cell envelope"/>
    <property type="evidence" value="ECO:0007669"/>
    <property type="project" value="UniProtKB-SubCell"/>
</dbReference>
<evidence type="ECO:0000256" key="2">
    <source>
        <dbReference type="ARBA" id="ARBA00005695"/>
    </source>
</evidence>
<dbReference type="STRING" id="1423790.BN53_02030"/>
<name>I7IZ45_9LACO</name>
<accession>I7IZ45</accession>
<proteinExistence type="inferred from homology"/>
<evidence type="ECO:0000256" key="4">
    <source>
        <dbReference type="ARBA" id="ARBA00022729"/>
    </source>
</evidence>
<keyword evidence="7" id="KW-1185">Reference proteome</keyword>
<dbReference type="EMBL" id="CAKD01000013">
    <property type="protein sequence ID" value="CCI84882.1"/>
    <property type="molecule type" value="Genomic_DNA"/>
</dbReference>
<comment type="subcellular location">
    <subcellularLocation>
        <location evidence="1">Cell envelope</location>
    </subcellularLocation>
</comment>
<dbReference type="PANTHER" id="PTHR30290">
    <property type="entry name" value="PERIPLASMIC BINDING COMPONENT OF ABC TRANSPORTER"/>
    <property type="match status" value="1"/>
</dbReference>
<dbReference type="InterPro" id="IPR039424">
    <property type="entry name" value="SBP_5"/>
</dbReference>
<reference evidence="6 7" key="1">
    <citation type="submission" date="2012-06" db="EMBL/GenBank/DDBJ databases">
        <title>Draft Genome Sequence of Lactobacillus pasteurii CRBIP 24.76T.</title>
        <authorList>
            <person name="Cousin S."/>
            <person name="Bouchier C."/>
            <person name="Loux V."/>
            <person name="Ma L."/>
            <person name="Creno S."/>
            <person name="Bizet C."/>
            <person name="Clermont D."/>
        </authorList>
    </citation>
    <scope>NUCLEOTIDE SEQUENCE [LARGE SCALE GENOMIC DNA]</scope>
    <source>
        <strain evidence="7">CRBIP 24.76T</strain>
    </source>
</reference>
<sequence>MTKWTGNNKQWTLVKNKNYWDAKNVKLSKVNEQVSESTTTSYNLFQAGKADETPLSGQQAAANKNKAGYYPRLASAIKRLELNQNTVKIFKNLKARQAFSYAINRKQLAGAILKDGSIAAKGFVPSGMGKNPTTGAEFQDDAYVKNAVSYDLTKAKKLLNQAYKETGISNVKVTLLAGDDDTSKQIAEFLQSQLVRLPKVNVSIQNIPYTQLITRQVSGDYQLTIKNWQAVIADPINFLDVFEKKGVSFNPTGVPYDFKSVYVK</sequence>
<dbReference type="Gene3D" id="3.10.105.10">
    <property type="entry name" value="Dipeptide-binding Protein, Domain 3"/>
    <property type="match status" value="1"/>
</dbReference>
<dbReference type="AlphaFoldDB" id="I7IZ45"/>
<dbReference type="GO" id="GO:1904680">
    <property type="term" value="F:peptide transmembrane transporter activity"/>
    <property type="evidence" value="ECO:0007669"/>
    <property type="project" value="TreeGrafter"/>
</dbReference>
<dbReference type="Proteomes" id="UP000009311">
    <property type="component" value="Unassembled WGS sequence"/>
</dbReference>
<dbReference type="PANTHER" id="PTHR30290:SF10">
    <property type="entry name" value="PERIPLASMIC OLIGOPEPTIDE-BINDING PROTEIN-RELATED"/>
    <property type="match status" value="1"/>
</dbReference>